<dbReference type="PANTHER" id="PTHR28533">
    <property type="entry name" value="PROTEIN PBN1"/>
    <property type="match status" value="1"/>
</dbReference>
<keyword evidence="13" id="KW-1185">Reference proteome</keyword>
<accession>A0A9P5N070</accession>
<keyword evidence="9 11" id="KW-0472">Membrane</keyword>
<keyword evidence="6 11" id="KW-0812">Transmembrane</keyword>
<comment type="pathway">
    <text evidence="2 11">Glycolipid biosynthesis; glycosylphosphatidylinositol-anchor biosynthesis.</text>
</comment>
<dbReference type="PANTHER" id="PTHR28533:SF1">
    <property type="entry name" value="PROTEIN PBN1"/>
    <property type="match status" value="1"/>
</dbReference>
<dbReference type="InterPro" id="IPR042322">
    <property type="entry name" value="Pbn1"/>
</dbReference>
<sequence>MSYTKQSPQSYMDISPDDASVILSSTLNPTKGFHTTSTTRFALRGPRPHSCTLHLYFTLPAQLFADPYELAHRRASYTFERFGGGNLEAPVFAPAANRPSALLLDMIIPEGVDKMDQGSGNVFSIEVPLHARYGVPKSGGELMDEVVLLPPTAFWACPQQRASGSAENRLQVPDALQDIVELAPTLKGGASMLVLIPHTESVQAQTLRVPVGDAGDVALVETGTVVVILLAFVYLVRTIVRASRAQRVSTTKKED</sequence>
<comment type="caution">
    <text evidence="12">The sequence shown here is derived from an EMBL/GenBank/DDBJ whole genome shotgun (WGS) entry which is preliminary data.</text>
</comment>
<keyword evidence="8 11" id="KW-1133">Transmembrane helix</keyword>
<gene>
    <name evidence="12" type="ORF">DFH94DRAFT_729733</name>
</gene>
<dbReference type="SMART" id="SM00780">
    <property type="entry name" value="PIG-X"/>
    <property type="match status" value="1"/>
</dbReference>
<evidence type="ECO:0000313" key="13">
    <source>
        <dbReference type="Proteomes" id="UP000759537"/>
    </source>
</evidence>
<reference evidence="12" key="2">
    <citation type="journal article" date="2020" name="Nat. Commun.">
        <title>Large-scale genome sequencing of mycorrhizal fungi provides insights into the early evolution of symbiotic traits.</title>
        <authorList>
            <person name="Miyauchi S."/>
            <person name="Kiss E."/>
            <person name="Kuo A."/>
            <person name="Drula E."/>
            <person name="Kohler A."/>
            <person name="Sanchez-Garcia M."/>
            <person name="Morin E."/>
            <person name="Andreopoulos B."/>
            <person name="Barry K.W."/>
            <person name="Bonito G."/>
            <person name="Buee M."/>
            <person name="Carver A."/>
            <person name="Chen C."/>
            <person name="Cichocki N."/>
            <person name="Clum A."/>
            <person name="Culley D."/>
            <person name="Crous P.W."/>
            <person name="Fauchery L."/>
            <person name="Girlanda M."/>
            <person name="Hayes R.D."/>
            <person name="Keri Z."/>
            <person name="LaButti K."/>
            <person name="Lipzen A."/>
            <person name="Lombard V."/>
            <person name="Magnuson J."/>
            <person name="Maillard F."/>
            <person name="Murat C."/>
            <person name="Nolan M."/>
            <person name="Ohm R.A."/>
            <person name="Pangilinan J."/>
            <person name="Pereira M.F."/>
            <person name="Perotto S."/>
            <person name="Peter M."/>
            <person name="Pfister S."/>
            <person name="Riley R."/>
            <person name="Sitrit Y."/>
            <person name="Stielow J.B."/>
            <person name="Szollosi G."/>
            <person name="Zifcakova L."/>
            <person name="Stursova M."/>
            <person name="Spatafora J.W."/>
            <person name="Tedersoo L."/>
            <person name="Vaario L.M."/>
            <person name="Yamada A."/>
            <person name="Yan M."/>
            <person name="Wang P."/>
            <person name="Xu J."/>
            <person name="Bruns T."/>
            <person name="Baldrian P."/>
            <person name="Vilgalys R."/>
            <person name="Dunand C."/>
            <person name="Henrissat B."/>
            <person name="Grigoriev I.V."/>
            <person name="Hibbett D."/>
            <person name="Nagy L.G."/>
            <person name="Martin F.M."/>
        </authorList>
    </citation>
    <scope>NUCLEOTIDE SEQUENCE</scope>
    <source>
        <strain evidence="12">Prilba</strain>
    </source>
</reference>
<keyword evidence="10" id="KW-0325">Glycoprotein</keyword>
<feature type="transmembrane region" description="Helical" evidence="11">
    <location>
        <begin position="217"/>
        <end position="236"/>
    </location>
</feature>
<dbReference type="GO" id="GO:0005789">
    <property type="term" value="C:endoplasmic reticulum membrane"/>
    <property type="evidence" value="ECO:0007669"/>
    <property type="project" value="UniProtKB-SubCell"/>
</dbReference>
<reference evidence="12" key="1">
    <citation type="submission" date="2019-10" db="EMBL/GenBank/DDBJ databases">
        <authorList>
            <consortium name="DOE Joint Genome Institute"/>
            <person name="Kuo A."/>
            <person name="Miyauchi S."/>
            <person name="Kiss E."/>
            <person name="Drula E."/>
            <person name="Kohler A."/>
            <person name="Sanchez-Garcia M."/>
            <person name="Andreopoulos B."/>
            <person name="Barry K.W."/>
            <person name="Bonito G."/>
            <person name="Buee M."/>
            <person name="Carver A."/>
            <person name="Chen C."/>
            <person name="Cichocki N."/>
            <person name="Clum A."/>
            <person name="Culley D."/>
            <person name="Crous P.W."/>
            <person name="Fauchery L."/>
            <person name="Girlanda M."/>
            <person name="Hayes R."/>
            <person name="Keri Z."/>
            <person name="LaButti K."/>
            <person name="Lipzen A."/>
            <person name="Lombard V."/>
            <person name="Magnuson J."/>
            <person name="Maillard F."/>
            <person name="Morin E."/>
            <person name="Murat C."/>
            <person name="Nolan M."/>
            <person name="Ohm R."/>
            <person name="Pangilinan J."/>
            <person name="Pereira M."/>
            <person name="Perotto S."/>
            <person name="Peter M."/>
            <person name="Riley R."/>
            <person name="Sitrit Y."/>
            <person name="Stielow B."/>
            <person name="Szollosi G."/>
            <person name="Zifcakova L."/>
            <person name="Stursova M."/>
            <person name="Spatafora J.W."/>
            <person name="Tedersoo L."/>
            <person name="Vaario L.-M."/>
            <person name="Yamada A."/>
            <person name="Yan M."/>
            <person name="Wang P."/>
            <person name="Xu J."/>
            <person name="Bruns T."/>
            <person name="Baldrian P."/>
            <person name="Vilgalys R."/>
            <person name="Henrissat B."/>
            <person name="Grigoriev I.V."/>
            <person name="Hibbett D."/>
            <person name="Nagy L.G."/>
            <person name="Martin F.M."/>
        </authorList>
    </citation>
    <scope>NUCLEOTIDE SEQUENCE</scope>
    <source>
        <strain evidence="12">Prilba</strain>
    </source>
</reference>
<comment type="similarity">
    <text evidence="3 11">Belongs to the PIGX family.</text>
</comment>
<evidence type="ECO:0000256" key="2">
    <source>
        <dbReference type="ARBA" id="ARBA00004687"/>
    </source>
</evidence>
<evidence type="ECO:0000256" key="10">
    <source>
        <dbReference type="ARBA" id="ARBA00023180"/>
    </source>
</evidence>
<evidence type="ECO:0000256" key="11">
    <source>
        <dbReference type="RuleBase" id="RU366056"/>
    </source>
</evidence>
<evidence type="ECO:0000256" key="8">
    <source>
        <dbReference type="ARBA" id="ARBA00022989"/>
    </source>
</evidence>
<evidence type="ECO:0000256" key="9">
    <source>
        <dbReference type="ARBA" id="ARBA00023136"/>
    </source>
</evidence>
<dbReference type="GO" id="GO:0006506">
    <property type="term" value="P:GPI anchor biosynthetic process"/>
    <property type="evidence" value="ECO:0007669"/>
    <property type="project" value="UniProtKB-KW"/>
</dbReference>
<dbReference type="InterPro" id="IPR013233">
    <property type="entry name" value="PIG-X/PBN1"/>
</dbReference>
<proteinExistence type="inferred from homology"/>
<evidence type="ECO:0000256" key="5">
    <source>
        <dbReference type="ARBA" id="ARBA00022502"/>
    </source>
</evidence>
<evidence type="ECO:0000256" key="1">
    <source>
        <dbReference type="ARBA" id="ARBA00004643"/>
    </source>
</evidence>
<dbReference type="GO" id="GO:0000030">
    <property type="term" value="F:mannosyltransferase activity"/>
    <property type="evidence" value="ECO:0007669"/>
    <property type="project" value="TreeGrafter"/>
</dbReference>
<dbReference type="Pfam" id="PF08320">
    <property type="entry name" value="PIG-X"/>
    <property type="match status" value="1"/>
</dbReference>
<comment type="subcellular location">
    <subcellularLocation>
        <location evidence="11">Endoplasmic reticulum membrane</location>
        <topology evidence="11">Single-pass membrane protein</topology>
    </subcellularLocation>
    <subcellularLocation>
        <location evidence="1">Endoplasmic reticulum membrane</location>
        <topology evidence="1">Single-pass type III membrane protein</topology>
    </subcellularLocation>
</comment>
<name>A0A9P5N070_9AGAM</name>
<dbReference type="GO" id="GO:1990529">
    <property type="term" value="C:glycosylphosphatidylinositol-mannosyltransferase I complex"/>
    <property type="evidence" value="ECO:0007669"/>
    <property type="project" value="TreeGrafter"/>
</dbReference>
<protein>
    <recommendedName>
        <fullName evidence="4 11">Protein PBN1</fullName>
    </recommendedName>
</protein>
<dbReference type="EMBL" id="WHVB01000005">
    <property type="protein sequence ID" value="KAF8482791.1"/>
    <property type="molecule type" value="Genomic_DNA"/>
</dbReference>
<organism evidence="12 13">
    <name type="scientific">Russula ochroleuca</name>
    <dbReference type="NCBI Taxonomy" id="152965"/>
    <lineage>
        <taxon>Eukaryota</taxon>
        <taxon>Fungi</taxon>
        <taxon>Dikarya</taxon>
        <taxon>Basidiomycota</taxon>
        <taxon>Agaricomycotina</taxon>
        <taxon>Agaricomycetes</taxon>
        <taxon>Russulales</taxon>
        <taxon>Russulaceae</taxon>
        <taxon>Russula</taxon>
    </lineage>
</organism>
<evidence type="ECO:0000256" key="6">
    <source>
        <dbReference type="ARBA" id="ARBA00022692"/>
    </source>
</evidence>
<keyword evidence="7 11" id="KW-0256">Endoplasmic reticulum</keyword>
<dbReference type="Proteomes" id="UP000759537">
    <property type="component" value="Unassembled WGS sequence"/>
</dbReference>
<keyword evidence="5 11" id="KW-0337">GPI-anchor biosynthesis</keyword>
<evidence type="ECO:0000256" key="7">
    <source>
        <dbReference type="ARBA" id="ARBA00022824"/>
    </source>
</evidence>
<evidence type="ECO:0000313" key="12">
    <source>
        <dbReference type="EMBL" id="KAF8482791.1"/>
    </source>
</evidence>
<evidence type="ECO:0000256" key="4">
    <source>
        <dbReference type="ARBA" id="ARBA00020410"/>
    </source>
</evidence>
<dbReference type="AlphaFoldDB" id="A0A9P5N070"/>
<dbReference type="OrthoDB" id="5546453at2759"/>
<evidence type="ECO:0000256" key="3">
    <source>
        <dbReference type="ARBA" id="ARBA00010345"/>
    </source>
</evidence>
<comment type="function">
    <text evidence="11">Required for proper folding and/or the stability of a subset of proteins in the endoplasmic reticulum. Component of glycosylphosphatidylinositol-mannosyltransferase 1 which transfers the first of the 4 mannoses in the GPI-anchor precursors during GPI-anchor biosynthesis. Probably acts by stabilizing the mannosyltransferase GPI14.</text>
</comment>